<comment type="caution">
    <text evidence="1">The sequence shown here is derived from an EMBL/GenBank/DDBJ whole genome shotgun (WGS) entry which is preliminary data.</text>
</comment>
<feature type="non-terminal residue" evidence="1">
    <location>
        <position position="32"/>
    </location>
</feature>
<dbReference type="EMBL" id="AFCV01001120">
    <property type="protein sequence ID" value="EHC87671.1"/>
    <property type="molecule type" value="Genomic_DNA"/>
</dbReference>
<reference evidence="1 2" key="1">
    <citation type="journal article" date="2011" name="BMC Genomics">
        <title>Genome sequencing reveals diversification of virulence factor content and possible host adaptation in distinct subpopulations of Salmonella enterica.</title>
        <authorList>
            <person name="den Bakker H.C."/>
            <person name="Moreno Switt A.I."/>
            <person name="Govoni G."/>
            <person name="Cummings C.A."/>
            <person name="Ranieri M.L."/>
            <person name="Degoricija L."/>
            <person name="Hoelzer K."/>
            <person name="Rodriguez-Rivera L.D."/>
            <person name="Brown S."/>
            <person name="Bolchacova E."/>
            <person name="Furtado M.R."/>
            <person name="Wiedmann M."/>
        </authorList>
    </citation>
    <scope>NUCLEOTIDE SEQUENCE [LARGE SCALE GENOMIC DNA]</scope>
    <source>
        <strain evidence="1 2">R8-3404</strain>
    </source>
</reference>
<dbReference type="Proteomes" id="UP000003915">
    <property type="component" value="Unassembled WGS sequence"/>
</dbReference>
<accession>A0A6C8GXH7</accession>
<sequence length="32" mass="3928">MSNNAHIMTMMIYYIITKNKRRAIRTLRFNKP</sequence>
<organism evidence="1 2">
    <name type="scientific">Salmonella enterica subsp. enterica serovar Uganda str. R8-3404</name>
    <dbReference type="NCBI Taxonomy" id="913083"/>
    <lineage>
        <taxon>Bacteria</taxon>
        <taxon>Pseudomonadati</taxon>
        <taxon>Pseudomonadota</taxon>
        <taxon>Gammaproteobacteria</taxon>
        <taxon>Enterobacterales</taxon>
        <taxon>Enterobacteriaceae</taxon>
        <taxon>Salmonella</taxon>
    </lineage>
</organism>
<name>A0A6C8GXH7_SALET</name>
<dbReference type="AlphaFoldDB" id="A0A6C8GXH7"/>
<protein>
    <submittedName>
        <fullName evidence="1">Uncharacterized protein</fullName>
    </submittedName>
</protein>
<gene>
    <name evidence="1" type="ORF">LTSEUGA_4473</name>
</gene>
<proteinExistence type="predicted"/>
<evidence type="ECO:0000313" key="2">
    <source>
        <dbReference type="Proteomes" id="UP000003915"/>
    </source>
</evidence>
<evidence type="ECO:0000313" key="1">
    <source>
        <dbReference type="EMBL" id="EHC87671.1"/>
    </source>
</evidence>